<feature type="chain" id="PRO_5045280327" description="Chitin-binding type-3 domain-containing protein" evidence="3">
    <location>
        <begin position="22"/>
        <end position="303"/>
    </location>
</feature>
<feature type="domain" description="Chitin-binding type-3" evidence="4">
    <location>
        <begin position="258"/>
        <end position="300"/>
    </location>
</feature>
<sequence length="303" mass="32146">MRGLSCLLVAASLCLFGSVSGHMEIQSPAPRKSTFSKYYQSIHDIDYDMNGPLGVFPCKGYKAGPVEYTYNAGDTVKVQFAPGNTHNGGHCQFALSYDNDQTFVVLKTVVRNCFKSGLTFDVPIPATAPPSKRATLAWTWVNAEGNREYYMNCVDITINGGTPGGTITGPKLMVANLPGYPTIPEMDIGEGDGHELLDKRPIITVGASGGGSNPDPTTTTTSTTKPPVTTTAKPSSTTTTSTKPTATNDPGTGSCAGVAAWNGSTAYNGAQKVTYNGHLWQAKWWTQNETPSQQGVWTDLGAC</sequence>
<accession>A0ABR2WIP2</accession>
<dbReference type="PANTHER" id="PTHR36182">
    <property type="entry name" value="PROTEIN, PUTATIVE (AFU_ORTHOLOGUE AFUA_6G10930)-RELATED"/>
    <property type="match status" value="1"/>
</dbReference>
<dbReference type="InterPro" id="IPR003610">
    <property type="entry name" value="CBM5/12"/>
</dbReference>
<feature type="compositionally biased region" description="Low complexity" evidence="2">
    <location>
        <begin position="216"/>
        <end position="247"/>
    </location>
</feature>
<evidence type="ECO:0000256" key="2">
    <source>
        <dbReference type="SAM" id="MobiDB-lite"/>
    </source>
</evidence>
<dbReference type="Pfam" id="PF02839">
    <property type="entry name" value="CBM_5_12"/>
    <property type="match status" value="1"/>
</dbReference>
<proteinExistence type="predicted"/>
<protein>
    <recommendedName>
        <fullName evidence="4">Chitin-binding type-3 domain-containing protein</fullName>
    </recommendedName>
</protein>
<keyword evidence="6" id="KW-1185">Reference proteome</keyword>
<dbReference type="Gene3D" id="2.10.10.20">
    <property type="entry name" value="Carbohydrate-binding module superfamily 5/12"/>
    <property type="match status" value="1"/>
</dbReference>
<dbReference type="EMBL" id="JASJQH010001423">
    <property type="protein sequence ID" value="KAK9761368.1"/>
    <property type="molecule type" value="Genomic_DNA"/>
</dbReference>
<evidence type="ECO:0000313" key="5">
    <source>
        <dbReference type="EMBL" id="KAK9761368.1"/>
    </source>
</evidence>
<keyword evidence="3" id="KW-0732">Signal</keyword>
<evidence type="ECO:0000313" key="6">
    <source>
        <dbReference type="Proteomes" id="UP001479436"/>
    </source>
</evidence>
<dbReference type="SUPFAM" id="SSF51055">
    <property type="entry name" value="Carbohydrate binding domain"/>
    <property type="match status" value="1"/>
</dbReference>
<organism evidence="5 6">
    <name type="scientific">Basidiobolus ranarum</name>
    <dbReference type="NCBI Taxonomy" id="34480"/>
    <lineage>
        <taxon>Eukaryota</taxon>
        <taxon>Fungi</taxon>
        <taxon>Fungi incertae sedis</taxon>
        <taxon>Zoopagomycota</taxon>
        <taxon>Entomophthoromycotina</taxon>
        <taxon>Basidiobolomycetes</taxon>
        <taxon>Basidiobolales</taxon>
        <taxon>Basidiobolaceae</taxon>
        <taxon>Basidiobolus</taxon>
    </lineage>
</organism>
<dbReference type="SMART" id="SM00495">
    <property type="entry name" value="ChtBD3"/>
    <property type="match status" value="1"/>
</dbReference>
<feature type="region of interest" description="Disordered" evidence="2">
    <location>
        <begin position="204"/>
        <end position="253"/>
    </location>
</feature>
<dbReference type="InterPro" id="IPR036573">
    <property type="entry name" value="CBM_sf_5/12"/>
</dbReference>
<dbReference type="PANTHER" id="PTHR36182:SF2">
    <property type="entry name" value="LYTIC POLYSACCHARIDE MONOOXYGENASE"/>
    <property type="match status" value="1"/>
</dbReference>
<evidence type="ECO:0000256" key="1">
    <source>
        <dbReference type="ARBA" id="ARBA00022801"/>
    </source>
</evidence>
<evidence type="ECO:0000259" key="4">
    <source>
        <dbReference type="SMART" id="SM00495"/>
    </source>
</evidence>
<comment type="caution">
    <text evidence="5">The sequence shown here is derived from an EMBL/GenBank/DDBJ whole genome shotgun (WGS) entry which is preliminary data.</text>
</comment>
<keyword evidence="1" id="KW-0378">Hydrolase</keyword>
<name>A0ABR2WIP2_9FUNG</name>
<feature type="signal peptide" evidence="3">
    <location>
        <begin position="1"/>
        <end position="21"/>
    </location>
</feature>
<gene>
    <name evidence="5" type="ORF">K7432_013788</name>
</gene>
<dbReference type="Proteomes" id="UP001479436">
    <property type="component" value="Unassembled WGS sequence"/>
</dbReference>
<dbReference type="CDD" id="cd12215">
    <property type="entry name" value="ChiC_BD"/>
    <property type="match status" value="1"/>
</dbReference>
<reference evidence="5 6" key="1">
    <citation type="submission" date="2023-04" db="EMBL/GenBank/DDBJ databases">
        <title>Genome of Basidiobolus ranarum AG-B5.</title>
        <authorList>
            <person name="Stajich J.E."/>
            <person name="Carter-House D."/>
            <person name="Gryganskyi A."/>
        </authorList>
    </citation>
    <scope>NUCLEOTIDE SEQUENCE [LARGE SCALE GENOMIC DNA]</scope>
    <source>
        <strain evidence="5 6">AG-B5</strain>
    </source>
</reference>
<evidence type="ECO:0000256" key="3">
    <source>
        <dbReference type="SAM" id="SignalP"/>
    </source>
</evidence>
<dbReference type="Gene3D" id="2.70.50.70">
    <property type="match status" value="1"/>
</dbReference>